<feature type="domain" description="FtsK" evidence="3">
    <location>
        <begin position="197"/>
        <end position="388"/>
    </location>
</feature>
<keyword evidence="1" id="KW-0547">Nucleotide-binding</keyword>
<dbReference type="Proteomes" id="UP000255352">
    <property type="component" value="Unassembled WGS sequence"/>
</dbReference>
<feature type="transmembrane region" description="Helical" evidence="2">
    <location>
        <begin position="52"/>
        <end position="70"/>
    </location>
</feature>
<feature type="binding site" evidence="1">
    <location>
        <begin position="217"/>
        <end position="224"/>
    </location>
    <ligand>
        <name>ATP</name>
        <dbReference type="ChEBI" id="CHEBI:30616"/>
    </ligand>
</feature>
<gene>
    <name evidence="4" type="ORF">NCTC13760_00305</name>
</gene>
<dbReference type="Pfam" id="PF01580">
    <property type="entry name" value="FtsK_SpoIIIE"/>
    <property type="match status" value="1"/>
</dbReference>
<keyword evidence="1" id="KW-0067">ATP-binding</keyword>
<evidence type="ECO:0000313" key="5">
    <source>
        <dbReference type="Proteomes" id="UP000255352"/>
    </source>
</evidence>
<keyword evidence="2" id="KW-0812">Transmembrane</keyword>
<dbReference type="InterPro" id="IPR027417">
    <property type="entry name" value="P-loop_NTPase"/>
</dbReference>
<reference evidence="4 5" key="1">
    <citation type="submission" date="2018-06" db="EMBL/GenBank/DDBJ databases">
        <authorList>
            <consortium name="Pathogen Informatics"/>
            <person name="Doyle S."/>
        </authorList>
    </citation>
    <scope>NUCLEOTIDE SEQUENCE [LARGE SCALE GENOMIC DNA]</scope>
    <source>
        <strain evidence="4 5">NCTC13760</strain>
    </source>
</reference>
<proteinExistence type="predicted"/>
<dbReference type="GO" id="GO:0005524">
    <property type="term" value="F:ATP binding"/>
    <property type="evidence" value="ECO:0007669"/>
    <property type="project" value="UniProtKB-UniRule"/>
</dbReference>
<keyword evidence="2" id="KW-1133">Transmembrane helix</keyword>
<dbReference type="InterPro" id="IPR002543">
    <property type="entry name" value="FtsK_dom"/>
</dbReference>
<organism evidence="4 5">
    <name type="scientific">Streptococcus infantarius</name>
    <dbReference type="NCBI Taxonomy" id="102684"/>
    <lineage>
        <taxon>Bacteria</taxon>
        <taxon>Bacillati</taxon>
        <taxon>Bacillota</taxon>
        <taxon>Bacilli</taxon>
        <taxon>Lactobacillales</taxon>
        <taxon>Streptococcaceae</taxon>
        <taxon>Streptococcus</taxon>
    </lineage>
</organism>
<dbReference type="Gene3D" id="3.40.50.300">
    <property type="entry name" value="P-loop containing nucleotide triphosphate hydrolases"/>
    <property type="match status" value="1"/>
</dbReference>
<evidence type="ECO:0000313" key="4">
    <source>
        <dbReference type="EMBL" id="SUN67658.1"/>
    </source>
</evidence>
<sequence length="450" mass="51892">MFKQSKLRTQRQQNGIFLYSTCFMLTVIVLFVNFINSQLKLGVAFTKHVNKLFIGFLIVIFSFQIIIWIIRNKAYKGMKHAIYHYLTVLKLRKAFLDANYFNKRFYFNTEIADLPKIKLQFSTNLSKATTYIENININKDIGDVNISFALNNFIVNRAYLSNNENYYVFEIYDSNIDQQLKFNDLCDLKSHISQVDDYTLVIDKSISISLYGTLLVGQTGSGKTYALYSLILQMLAKNVQYNIYFADPKNSSLAVLGERISSESTATSIEDIIKLLRSFNEMMEVRKVEIKDKLNTKLEATYADFQYEPYIFIFDEFASFQTVLQTMEKKKRDEVMMLLSQVVLQGRQLGFFLWIVMQKSDATLLPTNLRENLPVKFVLGNAEKQTYTTAFGTGVDVSEKNFALGQGVFTCPILANTPKICHFSYLGFDILEAVTHLKKRGFCKNPRSTR</sequence>
<dbReference type="PROSITE" id="PS50901">
    <property type="entry name" value="FTSK"/>
    <property type="match status" value="1"/>
</dbReference>
<dbReference type="GO" id="GO:0003677">
    <property type="term" value="F:DNA binding"/>
    <property type="evidence" value="ECO:0007669"/>
    <property type="project" value="InterPro"/>
</dbReference>
<protein>
    <submittedName>
        <fullName evidence="4">FtsK/SpoIIIE family protein</fullName>
    </submittedName>
</protein>
<keyword evidence="2" id="KW-0472">Membrane</keyword>
<evidence type="ECO:0000259" key="3">
    <source>
        <dbReference type="PROSITE" id="PS50901"/>
    </source>
</evidence>
<accession>A0A380KK84</accession>
<feature type="transmembrane region" description="Helical" evidence="2">
    <location>
        <begin position="16"/>
        <end position="36"/>
    </location>
</feature>
<dbReference type="SUPFAM" id="SSF52540">
    <property type="entry name" value="P-loop containing nucleoside triphosphate hydrolases"/>
    <property type="match status" value="1"/>
</dbReference>
<dbReference type="EMBL" id="UHFP01000001">
    <property type="protein sequence ID" value="SUN67658.1"/>
    <property type="molecule type" value="Genomic_DNA"/>
</dbReference>
<dbReference type="RefSeq" id="WP_006531378.1">
    <property type="nucleotide sequence ID" value="NZ_UHFP01000001.1"/>
</dbReference>
<dbReference type="AlphaFoldDB" id="A0A380KK84"/>
<evidence type="ECO:0000256" key="1">
    <source>
        <dbReference type="PROSITE-ProRule" id="PRU00289"/>
    </source>
</evidence>
<evidence type="ECO:0000256" key="2">
    <source>
        <dbReference type="SAM" id="Phobius"/>
    </source>
</evidence>
<name>A0A380KK84_9STRE</name>